<evidence type="ECO:0000259" key="12">
    <source>
        <dbReference type="PROSITE" id="PS51384"/>
    </source>
</evidence>
<name>A0A9W9J5Y2_9EURO</name>
<feature type="transmembrane region" description="Helical" evidence="10">
    <location>
        <begin position="244"/>
        <end position="265"/>
    </location>
</feature>
<keyword evidence="6" id="KW-0560">Oxidoreductase</keyword>
<dbReference type="GO" id="GO:0005886">
    <property type="term" value="C:plasma membrane"/>
    <property type="evidence" value="ECO:0007669"/>
    <property type="project" value="TreeGrafter"/>
</dbReference>
<gene>
    <name evidence="13" type="ORF">N7472_007250</name>
</gene>
<evidence type="ECO:0000256" key="1">
    <source>
        <dbReference type="ARBA" id="ARBA00004141"/>
    </source>
</evidence>
<dbReference type="GO" id="GO:0015677">
    <property type="term" value="P:copper ion import"/>
    <property type="evidence" value="ECO:0007669"/>
    <property type="project" value="TreeGrafter"/>
</dbReference>
<dbReference type="AlphaFoldDB" id="A0A9W9J5Y2"/>
<feature type="transmembrane region" description="Helical" evidence="10">
    <location>
        <begin position="358"/>
        <end position="375"/>
    </location>
</feature>
<evidence type="ECO:0000256" key="2">
    <source>
        <dbReference type="ARBA" id="ARBA00006278"/>
    </source>
</evidence>
<dbReference type="PROSITE" id="PS51384">
    <property type="entry name" value="FAD_FR"/>
    <property type="match status" value="1"/>
</dbReference>
<evidence type="ECO:0000256" key="10">
    <source>
        <dbReference type="SAM" id="Phobius"/>
    </source>
</evidence>
<evidence type="ECO:0000256" key="6">
    <source>
        <dbReference type="ARBA" id="ARBA00023002"/>
    </source>
</evidence>
<evidence type="ECO:0000313" key="14">
    <source>
        <dbReference type="Proteomes" id="UP001150879"/>
    </source>
</evidence>
<dbReference type="SUPFAM" id="SSF52343">
    <property type="entry name" value="Ferredoxin reductase-like, C-terminal NADP-linked domain"/>
    <property type="match status" value="1"/>
</dbReference>
<evidence type="ECO:0000256" key="5">
    <source>
        <dbReference type="ARBA" id="ARBA00022989"/>
    </source>
</evidence>
<dbReference type="SFLD" id="SFLDS00052">
    <property type="entry name" value="Ferric_Reductase_Domain"/>
    <property type="match status" value="1"/>
</dbReference>
<evidence type="ECO:0000313" key="13">
    <source>
        <dbReference type="EMBL" id="KAJ5188236.1"/>
    </source>
</evidence>
<comment type="similarity">
    <text evidence="2">Belongs to the ferric reductase (FRE) family.</text>
</comment>
<feature type="domain" description="FAD-binding FR-type" evidence="12">
    <location>
        <begin position="447"/>
        <end position="607"/>
    </location>
</feature>
<evidence type="ECO:0000256" key="4">
    <source>
        <dbReference type="ARBA" id="ARBA00022692"/>
    </source>
</evidence>
<dbReference type="Pfam" id="PF08030">
    <property type="entry name" value="NAD_binding_6"/>
    <property type="match status" value="1"/>
</dbReference>
<dbReference type="GO" id="GO:0000293">
    <property type="term" value="F:ferric-chelate reductase activity"/>
    <property type="evidence" value="ECO:0007669"/>
    <property type="project" value="TreeGrafter"/>
</dbReference>
<dbReference type="EMBL" id="JAPQKP010000005">
    <property type="protein sequence ID" value="KAJ5188236.1"/>
    <property type="molecule type" value="Genomic_DNA"/>
</dbReference>
<dbReference type="InterPro" id="IPR039261">
    <property type="entry name" value="FNR_nucleotide-bd"/>
</dbReference>
<reference evidence="13" key="2">
    <citation type="journal article" date="2023" name="IMA Fungus">
        <title>Comparative genomic study of the Penicillium genus elucidates a diverse pangenome and 15 lateral gene transfer events.</title>
        <authorList>
            <person name="Petersen C."/>
            <person name="Sorensen T."/>
            <person name="Nielsen M.R."/>
            <person name="Sondergaard T.E."/>
            <person name="Sorensen J.L."/>
            <person name="Fitzpatrick D.A."/>
            <person name="Frisvad J.C."/>
            <person name="Nielsen K.L."/>
        </authorList>
    </citation>
    <scope>NUCLEOTIDE SEQUENCE</scope>
    <source>
        <strain evidence="13">IBT 16849</strain>
    </source>
</reference>
<comment type="caution">
    <text evidence="13">The sequence shown here is derived from an EMBL/GenBank/DDBJ whole genome shotgun (WGS) entry which is preliminary data.</text>
</comment>
<evidence type="ECO:0000256" key="11">
    <source>
        <dbReference type="SAM" id="SignalP"/>
    </source>
</evidence>
<reference evidence="13" key="1">
    <citation type="submission" date="2022-11" db="EMBL/GenBank/DDBJ databases">
        <authorList>
            <person name="Petersen C."/>
        </authorList>
    </citation>
    <scope>NUCLEOTIDE SEQUENCE</scope>
    <source>
        <strain evidence="13">IBT 16849</strain>
    </source>
</reference>
<feature type="signal peptide" evidence="11">
    <location>
        <begin position="1"/>
        <end position="16"/>
    </location>
</feature>
<protein>
    <recommendedName>
        <fullName evidence="12">FAD-binding FR-type domain-containing protein</fullName>
    </recommendedName>
</protein>
<keyword evidence="9" id="KW-0325">Glycoprotein</keyword>
<dbReference type="Pfam" id="PF01794">
    <property type="entry name" value="Ferric_reduct"/>
    <property type="match status" value="1"/>
</dbReference>
<feature type="transmembrane region" description="Helical" evidence="10">
    <location>
        <begin position="154"/>
        <end position="176"/>
    </location>
</feature>
<dbReference type="GO" id="GO:0006879">
    <property type="term" value="P:intracellular iron ion homeostasis"/>
    <property type="evidence" value="ECO:0007669"/>
    <property type="project" value="TreeGrafter"/>
</dbReference>
<dbReference type="InterPro" id="IPR017927">
    <property type="entry name" value="FAD-bd_FR_type"/>
</dbReference>
<dbReference type="SFLD" id="SFLDG01168">
    <property type="entry name" value="Ferric_reductase_subgroup_(FRE"/>
    <property type="match status" value="1"/>
</dbReference>
<keyword evidence="8 10" id="KW-0472">Membrane</keyword>
<keyword evidence="11" id="KW-0732">Signal</keyword>
<organism evidence="13 14">
    <name type="scientific">Penicillium cf. griseofulvum</name>
    <dbReference type="NCBI Taxonomy" id="2972120"/>
    <lineage>
        <taxon>Eukaryota</taxon>
        <taxon>Fungi</taxon>
        <taxon>Dikarya</taxon>
        <taxon>Ascomycota</taxon>
        <taxon>Pezizomycotina</taxon>
        <taxon>Eurotiomycetes</taxon>
        <taxon>Eurotiomycetidae</taxon>
        <taxon>Eurotiales</taxon>
        <taxon>Aspergillaceae</taxon>
        <taxon>Penicillium</taxon>
    </lineage>
</organism>
<dbReference type="PANTHER" id="PTHR32361">
    <property type="entry name" value="FERRIC/CUPRIC REDUCTASE TRANSMEMBRANE COMPONENT"/>
    <property type="match status" value="1"/>
</dbReference>
<dbReference type="InterPro" id="IPR013121">
    <property type="entry name" value="Fe_red_NAD-bd_6"/>
</dbReference>
<keyword evidence="3" id="KW-0813">Transport</keyword>
<sequence length="767" mass="87075">MLLRWLVISLANGVWANLEDERCVTAVYSAYNYISFAGVPTKGKDTWVSQCRNPLKVASIYAASEIYCNEREQAIGLTRLADQCQEFGNLELLSREAVAENLTEDAIRNMRTVDYQELSRGEPVDAPILLSASYFGLMFNTIESWEFVTWAHHAFGYVGYAYWGGILSLGMIYRLCDWLFHRRQRHAERALESNVYPLLKFLENIPLVGVGVHWIQTHLMIPAPLATTHGRSLLGFTFSTRVEAVIVMGFWTLSVVLSVVGYRIFPGNIYWPDIPSQILRYSADRTGIMSFANFPLLWLFGGRNNIFLWATGWSFASFNIFHRHVARVATVQAIVHSVLYVVMFIQTGKAWRGLSKTYVLWGILGTFLMILLLITSLDRIRIATYELFLIAHVVLSVITLVGCFYHTVIFEGNEYWKYLWPSVAIWVVDRFLRIVRLCYCNLHVSFSNGRIVKVSTSHMVYDEATDVVRLEVTPGLPTLQPSPGQYYYLYQPFRFTGWESHPFTIGAWSYEIDQTSLAPTSKRKSIKSDDVSHVPLLAGGASDQDYQDNPKGSSSGQEALLKLKLTFWVRPYDGWTKQLRQQCLSSPGKRSETTVVLEGPYGQTFPLWRYESVLIIVGGTGIASAVPYIQDHLRRSVEDWDESPENEKTRVRDMELVWTTKQAAFIEDVCRRELEGALGREDFRASFYATRDSTTSEHPTTLDIHSGRPHLQSLIMSRACDACSAGGSLAILVCGPARMADEARAATHLAMRQGHRSIKFVEESFTW</sequence>
<dbReference type="OrthoDB" id="167398at2759"/>
<keyword evidence="5 10" id="KW-1133">Transmembrane helix</keyword>
<keyword evidence="4 10" id="KW-0812">Transmembrane</keyword>
<feature type="transmembrane region" description="Helical" evidence="10">
    <location>
        <begin position="387"/>
        <end position="409"/>
    </location>
</feature>
<feature type="chain" id="PRO_5040991135" description="FAD-binding FR-type domain-containing protein" evidence="11">
    <location>
        <begin position="17"/>
        <end position="767"/>
    </location>
</feature>
<dbReference type="GO" id="GO:0006826">
    <property type="term" value="P:iron ion transport"/>
    <property type="evidence" value="ECO:0007669"/>
    <property type="project" value="TreeGrafter"/>
</dbReference>
<dbReference type="PANTHER" id="PTHR32361:SF9">
    <property type="entry name" value="FERRIC REDUCTASE TRANSMEMBRANE COMPONENT 3-RELATED"/>
    <property type="match status" value="1"/>
</dbReference>
<dbReference type="InterPro" id="IPR013130">
    <property type="entry name" value="Fe3_Rdtase_TM_dom"/>
</dbReference>
<comment type="subcellular location">
    <subcellularLocation>
        <location evidence="1">Membrane</location>
        <topology evidence="1">Multi-pass membrane protein</topology>
    </subcellularLocation>
</comment>
<evidence type="ECO:0000256" key="7">
    <source>
        <dbReference type="ARBA" id="ARBA00023065"/>
    </source>
</evidence>
<accession>A0A9W9J5Y2</accession>
<keyword evidence="14" id="KW-1185">Reference proteome</keyword>
<dbReference type="Proteomes" id="UP001150879">
    <property type="component" value="Unassembled WGS sequence"/>
</dbReference>
<evidence type="ECO:0000256" key="8">
    <source>
        <dbReference type="ARBA" id="ARBA00023136"/>
    </source>
</evidence>
<evidence type="ECO:0000256" key="9">
    <source>
        <dbReference type="ARBA" id="ARBA00023180"/>
    </source>
</evidence>
<dbReference type="CDD" id="cd06186">
    <property type="entry name" value="NOX_Duox_like_FAD_NADP"/>
    <property type="match status" value="1"/>
</dbReference>
<feature type="transmembrane region" description="Helical" evidence="10">
    <location>
        <begin position="296"/>
        <end position="316"/>
    </location>
</feature>
<evidence type="ECO:0000256" key="3">
    <source>
        <dbReference type="ARBA" id="ARBA00022448"/>
    </source>
</evidence>
<feature type="transmembrane region" description="Helical" evidence="10">
    <location>
        <begin position="328"/>
        <end position="346"/>
    </location>
</feature>
<dbReference type="Gene3D" id="3.40.50.80">
    <property type="entry name" value="Nucleotide-binding domain of ferredoxin-NADP reductase (FNR) module"/>
    <property type="match status" value="1"/>
</dbReference>
<keyword evidence="7" id="KW-0406">Ion transport</keyword>
<dbReference type="InterPro" id="IPR051410">
    <property type="entry name" value="Ferric/Cupric_Reductase"/>
</dbReference>
<proteinExistence type="inferred from homology"/>